<evidence type="ECO:0000259" key="4">
    <source>
        <dbReference type="Pfam" id="PF01261"/>
    </source>
</evidence>
<name>A0A399T1E3_9BACT</name>
<sequence length="309" mass="34272">MKRRNFIRNTAASGIALSGLGTILGTSASAAESSNAAKFKLKYAPHLGMFSNHVGNDPIENIKFIADQGFRAVFDNGLAGRTPEMQEKIGNELARLGMDLGPFIVYADHGAKYMVTNDPEVRKLLQTKTAEALEVQKRTGAKTGLITPGIYDEKMDWDYQTINVIENMRACCEVAGKTGLELVLEPLNHQVDHPRLFLTKMPQAKMICVAVNHPSCKIVNDMYHQQITEGNLIMNMDLCWDYIGAFHIGDNPGRKEPTTGEINYKNIFKHIYNKGYDGVLCCEHGKSIGGKEGELALIEAYRKVDSFEV</sequence>
<evidence type="ECO:0000313" key="6">
    <source>
        <dbReference type="Proteomes" id="UP000265926"/>
    </source>
</evidence>
<organism evidence="5 6">
    <name type="scientific">Maribellus luteus</name>
    <dbReference type="NCBI Taxonomy" id="2305463"/>
    <lineage>
        <taxon>Bacteria</taxon>
        <taxon>Pseudomonadati</taxon>
        <taxon>Bacteroidota</taxon>
        <taxon>Bacteroidia</taxon>
        <taxon>Marinilabiliales</taxon>
        <taxon>Prolixibacteraceae</taxon>
        <taxon>Maribellus</taxon>
    </lineage>
</organism>
<dbReference type="SUPFAM" id="SSF51658">
    <property type="entry name" value="Xylose isomerase-like"/>
    <property type="match status" value="1"/>
</dbReference>
<evidence type="ECO:0000313" key="5">
    <source>
        <dbReference type="EMBL" id="RIJ48555.1"/>
    </source>
</evidence>
<dbReference type="RefSeq" id="WP_119437475.1">
    <property type="nucleotide sequence ID" value="NZ_QWGR01000004.1"/>
</dbReference>
<gene>
    <name evidence="5" type="ORF">D1614_08430</name>
</gene>
<accession>A0A399T1E3</accession>
<comment type="caution">
    <text evidence="5">The sequence shown here is derived from an EMBL/GenBank/DDBJ whole genome shotgun (WGS) entry which is preliminary data.</text>
</comment>
<dbReference type="GO" id="GO:0016853">
    <property type="term" value="F:isomerase activity"/>
    <property type="evidence" value="ECO:0007669"/>
    <property type="project" value="UniProtKB-KW"/>
</dbReference>
<dbReference type="OrthoDB" id="9786584at2"/>
<keyword evidence="1 5" id="KW-0413">Isomerase</keyword>
<dbReference type="AlphaFoldDB" id="A0A399T1E3"/>
<reference evidence="5 6" key="1">
    <citation type="submission" date="2018-08" db="EMBL/GenBank/DDBJ databases">
        <title>Pallidiluteibacterium maritimus gen. nov., sp. nov., isolated from coastal sediment.</title>
        <authorList>
            <person name="Zhou L.Y."/>
        </authorList>
    </citation>
    <scope>NUCLEOTIDE SEQUENCE [LARGE SCALE GENOMIC DNA]</scope>
    <source>
        <strain evidence="5 6">XSD2</strain>
    </source>
</reference>
<keyword evidence="3" id="KW-0732">Signal</keyword>
<dbReference type="InterPro" id="IPR026040">
    <property type="entry name" value="HyI-like"/>
</dbReference>
<evidence type="ECO:0000256" key="2">
    <source>
        <dbReference type="PIRSR" id="PIRSR006241-50"/>
    </source>
</evidence>
<feature type="active site" description="Proton donor/acceptor" evidence="2">
    <location>
        <position position="283"/>
    </location>
</feature>
<dbReference type="Pfam" id="PF01261">
    <property type="entry name" value="AP_endonuc_2"/>
    <property type="match status" value="1"/>
</dbReference>
<dbReference type="PIRSF" id="PIRSF006241">
    <property type="entry name" value="HyI"/>
    <property type="match status" value="1"/>
</dbReference>
<evidence type="ECO:0000256" key="1">
    <source>
        <dbReference type="ARBA" id="ARBA00023235"/>
    </source>
</evidence>
<keyword evidence="6" id="KW-1185">Reference proteome</keyword>
<evidence type="ECO:0000256" key="3">
    <source>
        <dbReference type="SAM" id="SignalP"/>
    </source>
</evidence>
<dbReference type="InterPro" id="IPR050417">
    <property type="entry name" value="Sugar_Epim/Isomerase"/>
</dbReference>
<feature type="active site" description="Proton donor/acceptor" evidence="2">
    <location>
        <position position="185"/>
    </location>
</feature>
<dbReference type="PANTHER" id="PTHR43489">
    <property type="entry name" value="ISOMERASE"/>
    <property type="match status" value="1"/>
</dbReference>
<dbReference type="InterPro" id="IPR036237">
    <property type="entry name" value="Xyl_isomerase-like_sf"/>
</dbReference>
<dbReference type="EMBL" id="QWGR01000004">
    <property type="protein sequence ID" value="RIJ48555.1"/>
    <property type="molecule type" value="Genomic_DNA"/>
</dbReference>
<feature type="domain" description="Xylose isomerase-like TIM barrel" evidence="4">
    <location>
        <begin position="63"/>
        <end position="286"/>
    </location>
</feature>
<dbReference type="InterPro" id="IPR013022">
    <property type="entry name" value="Xyl_isomerase-like_TIM-brl"/>
</dbReference>
<dbReference type="Proteomes" id="UP000265926">
    <property type="component" value="Unassembled WGS sequence"/>
</dbReference>
<dbReference type="Gene3D" id="3.20.20.150">
    <property type="entry name" value="Divalent-metal-dependent TIM barrel enzymes"/>
    <property type="match status" value="1"/>
</dbReference>
<proteinExistence type="predicted"/>
<feature type="signal peptide" evidence="3">
    <location>
        <begin position="1"/>
        <end position="30"/>
    </location>
</feature>
<protein>
    <submittedName>
        <fullName evidence="5">Xylose isomerase</fullName>
    </submittedName>
</protein>
<feature type="chain" id="PRO_5017419453" evidence="3">
    <location>
        <begin position="31"/>
        <end position="309"/>
    </location>
</feature>